<sequence length="35" mass="4108">MHHSSFVFSDSGSLRSFKDMSSQPDCKNERHFFDL</sequence>
<dbReference type="Proteomes" id="UP000007838">
    <property type="component" value="Chromosome"/>
</dbReference>
<feature type="region of interest" description="Disordered" evidence="1">
    <location>
        <begin position="1"/>
        <end position="35"/>
    </location>
</feature>
<feature type="compositionally biased region" description="Basic and acidic residues" evidence="1">
    <location>
        <begin position="26"/>
        <end position="35"/>
    </location>
</feature>
<organism evidence="2 3">
    <name type="scientific">Enterobacter ludwigii</name>
    <dbReference type="NCBI Taxonomy" id="299767"/>
    <lineage>
        <taxon>Bacteria</taxon>
        <taxon>Pseudomonadati</taxon>
        <taxon>Pseudomonadota</taxon>
        <taxon>Gammaproteobacteria</taxon>
        <taxon>Enterobacterales</taxon>
        <taxon>Enterobacteriaceae</taxon>
        <taxon>Enterobacter</taxon>
        <taxon>Enterobacter cloacae complex</taxon>
    </lineage>
</organism>
<proteinExistence type="predicted"/>
<reference evidence="2 3" key="1">
    <citation type="journal article" date="2011" name="Stand. Genomic Sci.">
        <title>Complete genome of the onion pathogen Enterobacter cloacae EcWSU1.</title>
        <authorList>
            <person name="Humann J.L."/>
            <person name="Wildung M."/>
            <person name="Cheng C.H."/>
            <person name="Lee T."/>
            <person name="Stewart J.E."/>
            <person name="Drew J.C."/>
            <person name="Triplett E.W."/>
            <person name="Main D."/>
            <person name="Schroeder B.K."/>
        </authorList>
    </citation>
    <scope>NUCLEOTIDE SEQUENCE [LARGE SCALE GENOMIC DNA]</scope>
    <source>
        <strain evidence="2 3">EcWSU1</strain>
    </source>
</reference>
<dbReference type="KEGG" id="eec:EcWSU1_01601"/>
<dbReference type="HOGENOM" id="CLU_3364739_0_0_6"/>
<accession>G8LIM8</accession>
<evidence type="ECO:0000313" key="3">
    <source>
        <dbReference type="Proteomes" id="UP000007838"/>
    </source>
</evidence>
<name>G8LIM8_9ENTR</name>
<protein>
    <submittedName>
        <fullName evidence="2">Uncharacterized protein</fullName>
    </submittedName>
</protein>
<dbReference type="AlphaFoldDB" id="G8LIM8"/>
<evidence type="ECO:0000313" key="2">
    <source>
        <dbReference type="EMBL" id="AEW73040.1"/>
    </source>
</evidence>
<evidence type="ECO:0000256" key="1">
    <source>
        <dbReference type="SAM" id="MobiDB-lite"/>
    </source>
</evidence>
<feature type="compositionally biased region" description="Polar residues" evidence="1">
    <location>
        <begin position="1"/>
        <end position="25"/>
    </location>
</feature>
<dbReference type="EMBL" id="CP002886">
    <property type="protein sequence ID" value="AEW73040.1"/>
    <property type="molecule type" value="Genomic_DNA"/>
</dbReference>
<gene>
    <name evidence="2" type="ORF">EcWSU1_01601</name>
</gene>